<proteinExistence type="predicted"/>
<name>A0AA39FM45_9HYME</name>
<comment type="caution">
    <text evidence="2">The sequence shown here is derived from an EMBL/GenBank/DDBJ whole genome shotgun (WGS) entry which is preliminary data.</text>
</comment>
<gene>
    <name evidence="2" type="ORF">PV328_005518</name>
</gene>
<feature type="compositionally biased region" description="Polar residues" evidence="1">
    <location>
        <begin position="127"/>
        <end position="139"/>
    </location>
</feature>
<evidence type="ECO:0008006" key="4">
    <source>
        <dbReference type="Google" id="ProtNLM"/>
    </source>
</evidence>
<feature type="compositionally biased region" description="Polar residues" evidence="1">
    <location>
        <begin position="364"/>
        <end position="377"/>
    </location>
</feature>
<sequence length="658" mass="73066">MADEEPQNTTISSDHKVELTNIYGRRYQFCLQDVVNGYITLETAGAVPGTSADSQIFVEIPDDGEGIFIEPASLEGLRRDDPIIEDIRNVSTPPSTPDSDEFEEVAPDSDSDSTESIAKSEEIHLENVNNNDNQSQSAGPSGVFPDAFGDDSDEEYSESLVNFLRDHLHIPPMISPLDFVHNNDLASLLPSPDPSSISSGRRSDINIDDLGSPIRLPALNQYVDEYANEEYDSDGPGSPLPASGSQTMSSDDATKKRNPDDPDSPIRSPGARKYSDEGAIPKYKFNDSGNLIRPSGSRDFDLEEDNYERNAEDPDDPISASSSGQFPTGDSKRKHSSDESDSPIPPSGSNVSPRIMNGKVQTGEGLTSPNHASTSKGSPAKIRKTQYVNPVNLPVDYSMPSTSGLQSSSSHVSAPERRNESSNATNRFYHSSNLPIVRLRHVVCPRNLNMPPSFRNSNSVWTDIVLVRDGREFRFTFRLLDTYGRHQILSFMSVYYDDRRSMMPSCIETNGIASMRIIWDLALSENLSVGVFLDENPNEDLTLVGADVLLLMRMKSNGEEDPKKLRSNLFGFLCIDPQYRGFGLGKMLMEIRSQTERDYNVLSPDSGPGDNPVVDDCLYDAESTECLYEEEEDEEEEKEVEEVEEKEKKDEEKKEEEK</sequence>
<feature type="compositionally biased region" description="Low complexity" evidence="1">
    <location>
        <begin position="191"/>
        <end position="200"/>
    </location>
</feature>
<dbReference type="EMBL" id="JAQQBS010000002">
    <property type="protein sequence ID" value="KAK0172169.1"/>
    <property type="molecule type" value="Genomic_DNA"/>
</dbReference>
<dbReference type="AlphaFoldDB" id="A0AA39FM45"/>
<keyword evidence="3" id="KW-1185">Reference proteome</keyword>
<feature type="compositionally biased region" description="Polar residues" evidence="1">
    <location>
        <begin position="399"/>
        <end position="412"/>
    </location>
</feature>
<evidence type="ECO:0000313" key="2">
    <source>
        <dbReference type="EMBL" id="KAK0172169.1"/>
    </source>
</evidence>
<feature type="region of interest" description="Disordered" evidence="1">
    <location>
        <begin position="87"/>
        <end position="153"/>
    </location>
</feature>
<organism evidence="2 3">
    <name type="scientific">Microctonus aethiopoides</name>
    <dbReference type="NCBI Taxonomy" id="144406"/>
    <lineage>
        <taxon>Eukaryota</taxon>
        <taxon>Metazoa</taxon>
        <taxon>Ecdysozoa</taxon>
        <taxon>Arthropoda</taxon>
        <taxon>Hexapoda</taxon>
        <taxon>Insecta</taxon>
        <taxon>Pterygota</taxon>
        <taxon>Neoptera</taxon>
        <taxon>Endopterygota</taxon>
        <taxon>Hymenoptera</taxon>
        <taxon>Apocrita</taxon>
        <taxon>Ichneumonoidea</taxon>
        <taxon>Braconidae</taxon>
        <taxon>Euphorinae</taxon>
        <taxon>Microctonus</taxon>
    </lineage>
</organism>
<reference evidence="2" key="1">
    <citation type="journal article" date="2023" name="bioRxiv">
        <title>Scaffold-level genome assemblies of two parasitoid biocontrol wasps reveal the parthenogenesis mechanism and an associated novel virus.</title>
        <authorList>
            <person name="Inwood S."/>
            <person name="Skelly J."/>
            <person name="Guhlin J."/>
            <person name="Harrop T."/>
            <person name="Goldson S."/>
            <person name="Dearden P."/>
        </authorList>
    </citation>
    <scope>NUCLEOTIDE SEQUENCE</scope>
    <source>
        <strain evidence="2">Irish</strain>
        <tissue evidence="2">Whole body</tissue>
    </source>
</reference>
<feature type="region of interest" description="Disordered" evidence="1">
    <location>
        <begin position="191"/>
        <end position="212"/>
    </location>
</feature>
<feature type="compositionally biased region" description="Polar residues" evidence="1">
    <location>
        <begin position="319"/>
        <end position="328"/>
    </location>
</feature>
<evidence type="ECO:0000256" key="1">
    <source>
        <dbReference type="SAM" id="MobiDB-lite"/>
    </source>
</evidence>
<feature type="region of interest" description="Disordered" evidence="1">
    <location>
        <begin position="229"/>
        <end position="427"/>
    </location>
</feature>
<protein>
    <recommendedName>
        <fullName evidence="4">N-acetyltransferase domain-containing protein</fullName>
    </recommendedName>
</protein>
<accession>A0AA39FM45</accession>
<evidence type="ECO:0000313" key="3">
    <source>
        <dbReference type="Proteomes" id="UP001168990"/>
    </source>
</evidence>
<reference evidence="2" key="2">
    <citation type="submission" date="2023-03" db="EMBL/GenBank/DDBJ databases">
        <authorList>
            <person name="Inwood S.N."/>
            <person name="Skelly J.G."/>
            <person name="Guhlin J."/>
            <person name="Harrop T.W.R."/>
            <person name="Goldson S.G."/>
            <person name="Dearden P.K."/>
        </authorList>
    </citation>
    <scope>NUCLEOTIDE SEQUENCE</scope>
    <source>
        <strain evidence="2">Irish</strain>
        <tissue evidence="2">Whole body</tissue>
    </source>
</reference>
<feature type="region of interest" description="Disordered" evidence="1">
    <location>
        <begin position="624"/>
        <end position="658"/>
    </location>
</feature>
<dbReference type="Proteomes" id="UP001168990">
    <property type="component" value="Unassembled WGS sequence"/>
</dbReference>
<feature type="compositionally biased region" description="Acidic residues" evidence="1">
    <location>
        <begin position="98"/>
        <end position="113"/>
    </location>
</feature>
<feature type="compositionally biased region" description="Basic and acidic residues" evidence="1">
    <location>
        <begin position="645"/>
        <end position="658"/>
    </location>
</feature>
<feature type="compositionally biased region" description="Acidic residues" evidence="1">
    <location>
        <begin position="624"/>
        <end position="644"/>
    </location>
</feature>